<keyword evidence="8" id="KW-0732">Signal</keyword>
<sequence>MGLFYKQPRCFQSIPATALFHVFSLCFSFSAVALGSEVDCSQYPTSATKDGKARIACPRILAPVCGTDGITYPSECVLCARNLDLRVNVGKERDGKCEQETALGYCKDNAEPNPFCTLEYLPHCGSNGKTYGNKCLFCNAVKAKGGALTLRRMGKC</sequence>
<evidence type="ECO:0000256" key="4">
    <source>
        <dbReference type="ARBA" id="ARBA00022737"/>
    </source>
</evidence>
<dbReference type="Pfam" id="PF00050">
    <property type="entry name" value="Kazal_1"/>
    <property type="match status" value="2"/>
</dbReference>
<dbReference type="InterPro" id="IPR002350">
    <property type="entry name" value="Kazal_dom"/>
</dbReference>
<accession>A0A8C8RWP7</accession>
<proteinExistence type="predicted"/>
<evidence type="ECO:0000256" key="1">
    <source>
        <dbReference type="ARBA" id="ARBA00004613"/>
    </source>
</evidence>
<evidence type="ECO:0000256" key="7">
    <source>
        <dbReference type="ARBA" id="ARBA00023180"/>
    </source>
</evidence>
<feature type="signal peptide" evidence="8">
    <location>
        <begin position="1"/>
        <end position="35"/>
    </location>
</feature>
<keyword evidence="2" id="KW-0964">Secreted</keyword>
<dbReference type="GO" id="GO:0005576">
    <property type="term" value="C:extracellular region"/>
    <property type="evidence" value="ECO:0007669"/>
    <property type="project" value="UniProtKB-SubCell"/>
</dbReference>
<dbReference type="GO" id="GO:0004867">
    <property type="term" value="F:serine-type endopeptidase inhibitor activity"/>
    <property type="evidence" value="ECO:0007669"/>
    <property type="project" value="UniProtKB-KW"/>
</dbReference>
<reference evidence="10" key="1">
    <citation type="submission" date="2025-08" db="UniProtKB">
        <authorList>
            <consortium name="Ensembl"/>
        </authorList>
    </citation>
    <scope>IDENTIFICATION</scope>
</reference>
<dbReference type="InterPro" id="IPR036058">
    <property type="entry name" value="Kazal_dom_sf"/>
</dbReference>
<dbReference type="PANTHER" id="PTHR47499">
    <property type="entry name" value="SERINE PROTEASE INHIBITOR KAZAL-TYPE 7 SPINK7"/>
    <property type="match status" value="1"/>
</dbReference>
<feature type="domain" description="Kazal-like" evidence="9">
    <location>
        <begin position="100"/>
        <end position="156"/>
    </location>
</feature>
<evidence type="ECO:0000256" key="6">
    <source>
        <dbReference type="ARBA" id="ARBA00023157"/>
    </source>
</evidence>
<feature type="chain" id="PRO_5034968893" description="Kazal-like domain-containing protein" evidence="8">
    <location>
        <begin position="36"/>
        <end position="156"/>
    </location>
</feature>
<evidence type="ECO:0000256" key="3">
    <source>
        <dbReference type="ARBA" id="ARBA00022690"/>
    </source>
</evidence>
<keyword evidence="6" id="KW-1015">Disulfide bond</keyword>
<organism evidence="10 11">
    <name type="scientific">Pelusios castaneus</name>
    <name type="common">West African mud turtle</name>
    <dbReference type="NCBI Taxonomy" id="367368"/>
    <lineage>
        <taxon>Eukaryota</taxon>
        <taxon>Metazoa</taxon>
        <taxon>Chordata</taxon>
        <taxon>Craniata</taxon>
        <taxon>Vertebrata</taxon>
        <taxon>Euteleostomi</taxon>
        <taxon>Archelosauria</taxon>
        <taxon>Testudinata</taxon>
        <taxon>Testudines</taxon>
        <taxon>Pleurodira</taxon>
        <taxon>Pelomedusidae</taxon>
        <taxon>Pelusios</taxon>
    </lineage>
</organism>
<dbReference type="PANTHER" id="PTHR47499:SF1">
    <property type="entry name" value="SERINE PROTEASE INHIBITOR KAZAL-TYPE 7"/>
    <property type="match status" value="1"/>
</dbReference>
<dbReference type="FunFam" id="3.30.60.30:FF:000036">
    <property type="entry name" value="Ovomucoid"/>
    <property type="match status" value="1"/>
</dbReference>
<keyword evidence="3" id="KW-0646">Protease inhibitor</keyword>
<dbReference type="PROSITE" id="PS00282">
    <property type="entry name" value="KAZAL_1"/>
    <property type="match status" value="2"/>
</dbReference>
<feature type="domain" description="Kazal-like" evidence="9">
    <location>
        <begin position="34"/>
        <end position="99"/>
    </location>
</feature>
<evidence type="ECO:0000313" key="11">
    <source>
        <dbReference type="Proteomes" id="UP000694393"/>
    </source>
</evidence>
<keyword evidence="11" id="KW-1185">Reference proteome</keyword>
<comment type="subcellular location">
    <subcellularLocation>
        <location evidence="1">Secreted</location>
    </subcellularLocation>
</comment>
<dbReference type="PROSITE" id="PS51465">
    <property type="entry name" value="KAZAL_2"/>
    <property type="match status" value="2"/>
</dbReference>
<evidence type="ECO:0000313" key="10">
    <source>
        <dbReference type="Ensembl" id="ENSPCEP00000011789.1"/>
    </source>
</evidence>
<dbReference type="InterPro" id="IPR050159">
    <property type="entry name" value="Kazal-type_SerProtInhib"/>
</dbReference>
<dbReference type="Proteomes" id="UP000694393">
    <property type="component" value="Unplaced"/>
</dbReference>
<reference evidence="10" key="2">
    <citation type="submission" date="2025-09" db="UniProtKB">
        <authorList>
            <consortium name="Ensembl"/>
        </authorList>
    </citation>
    <scope>IDENTIFICATION</scope>
</reference>
<keyword evidence="4" id="KW-0677">Repeat</keyword>
<keyword evidence="7" id="KW-0325">Glycoprotein</keyword>
<dbReference type="SUPFAM" id="SSF100895">
    <property type="entry name" value="Kazal-type serine protease inhibitors"/>
    <property type="match status" value="2"/>
</dbReference>
<evidence type="ECO:0000256" key="8">
    <source>
        <dbReference type="SAM" id="SignalP"/>
    </source>
</evidence>
<evidence type="ECO:0000259" key="9">
    <source>
        <dbReference type="PROSITE" id="PS51465"/>
    </source>
</evidence>
<keyword evidence="5" id="KW-0722">Serine protease inhibitor</keyword>
<dbReference type="FunFam" id="3.30.60.30:FF:000037">
    <property type="entry name" value="Ovomucoid"/>
    <property type="match status" value="1"/>
</dbReference>
<evidence type="ECO:0000256" key="2">
    <source>
        <dbReference type="ARBA" id="ARBA00022525"/>
    </source>
</evidence>
<evidence type="ECO:0000256" key="5">
    <source>
        <dbReference type="ARBA" id="ARBA00022900"/>
    </source>
</evidence>
<protein>
    <recommendedName>
        <fullName evidence="9">Kazal-like domain-containing protein</fullName>
    </recommendedName>
</protein>
<name>A0A8C8RWP7_9SAUR</name>
<dbReference type="Ensembl" id="ENSPCET00000012192.1">
    <property type="protein sequence ID" value="ENSPCEP00000011789.1"/>
    <property type="gene ID" value="ENSPCEG00000009372.1"/>
</dbReference>
<dbReference type="CDD" id="cd00104">
    <property type="entry name" value="KAZAL_FS"/>
    <property type="match status" value="1"/>
</dbReference>
<dbReference type="SMART" id="SM00280">
    <property type="entry name" value="KAZAL"/>
    <property type="match status" value="2"/>
</dbReference>
<dbReference type="Gene3D" id="3.30.60.30">
    <property type="match status" value="2"/>
</dbReference>
<dbReference type="AlphaFoldDB" id="A0A8C8RWP7"/>